<reference evidence="4 5" key="1">
    <citation type="submission" date="2023-09" db="EMBL/GenBank/DDBJ databases">
        <authorList>
            <person name="Rey-Velasco X."/>
        </authorList>
    </citation>
    <scope>NUCLEOTIDE SEQUENCE [LARGE SCALE GENOMIC DNA]</scope>
    <source>
        <strain evidence="4 5">W345</strain>
    </source>
</reference>
<dbReference type="Gene3D" id="3.10.580.10">
    <property type="entry name" value="CBS-domain"/>
    <property type="match status" value="1"/>
</dbReference>
<dbReference type="InterPro" id="IPR046342">
    <property type="entry name" value="CBS_dom_sf"/>
</dbReference>
<sequence>MARSLITVTDEENVETAMHVMADAGVSSVVVEPDANGAWGILTKRDIVTKIVNGDRNPATTKVGEIATRPVVSVAAEASVREAASLLSRRNFSRLTIEEGGRVIGMITEDDIFSTVERFGWSE</sequence>
<evidence type="ECO:0000256" key="1">
    <source>
        <dbReference type="ARBA" id="ARBA00023122"/>
    </source>
</evidence>
<keyword evidence="1 2" id="KW-0129">CBS domain</keyword>
<dbReference type="Pfam" id="PF00571">
    <property type="entry name" value="CBS"/>
    <property type="match status" value="2"/>
</dbReference>
<dbReference type="SUPFAM" id="SSF54631">
    <property type="entry name" value="CBS-domain pair"/>
    <property type="match status" value="1"/>
</dbReference>
<protein>
    <submittedName>
        <fullName evidence="4">CBS domain-containing protein</fullName>
    </submittedName>
</protein>
<dbReference type="InterPro" id="IPR000644">
    <property type="entry name" value="CBS_dom"/>
</dbReference>
<evidence type="ECO:0000259" key="3">
    <source>
        <dbReference type="PROSITE" id="PS51371"/>
    </source>
</evidence>
<dbReference type="PROSITE" id="PS51371">
    <property type="entry name" value="CBS"/>
    <property type="match status" value="2"/>
</dbReference>
<accession>A0ABU2WLI6</accession>
<gene>
    <name evidence="4" type="ORF">RM530_13750</name>
</gene>
<evidence type="ECO:0000313" key="5">
    <source>
        <dbReference type="Proteomes" id="UP001254608"/>
    </source>
</evidence>
<dbReference type="InterPro" id="IPR051257">
    <property type="entry name" value="Diverse_CBS-Domain"/>
</dbReference>
<name>A0ABU2WLI6_9GAMM</name>
<proteinExistence type="predicted"/>
<evidence type="ECO:0000256" key="2">
    <source>
        <dbReference type="PROSITE-ProRule" id="PRU00703"/>
    </source>
</evidence>
<feature type="domain" description="CBS" evidence="3">
    <location>
        <begin position="1"/>
        <end position="60"/>
    </location>
</feature>
<feature type="domain" description="CBS" evidence="3">
    <location>
        <begin position="67"/>
        <end position="123"/>
    </location>
</feature>
<keyword evidence="5" id="KW-1185">Reference proteome</keyword>
<dbReference type="PANTHER" id="PTHR43080">
    <property type="entry name" value="CBS DOMAIN-CONTAINING PROTEIN CBSX3, MITOCHONDRIAL"/>
    <property type="match status" value="1"/>
</dbReference>
<evidence type="ECO:0000313" key="4">
    <source>
        <dbReference type="EMBL" id="MDT0498418.1"/>
    </source>
</evidence>
<dbReference type="PANTHER" id="PTHR43080:SF2">
    <property type="entry name" value="CBS DOMAIN-CONTAINING PROTEIN"/>
    <property type="match status" value="1"/>
</dbReference>
<dbReference type="EMBL" id="JAVRIC010000021">
    <property type="protein sequence ID" value="MDT0498418.1"/>
    <property type="molecule type" value="Genomic_DNA"/>
</dbReference>
<dbReference type="Proteomes" id="UP001254608">
    <property type="component" value="Unassembled WGS sequence"/>
</dbReference>
<comment type="caution">
    <text evidence="4">The sequence shown here is derived from an EMBL/GenBank/DDBJ whole genome shotgun (WGS) entry which is preliminary data.</text>
</comment>
<organism evidence="4 5">
    <name type="scientific">Banduia mediterranea</name>
    <dbReference type="NCBI Taxonomy" id="3075609"/>
    <lineage>
        <taxon>Bacteria</taxon>
        <taxon>Pseudomonadati</taxon>
        <taxon>Pseudomonadota</taxon>
        <taxon>Gammaproteobacteria</taxon>
        <taxon>Nevskiales</taxon>
        <taxon>Algiphilaceae</taxon>
        <taxon>Banduia</taxon>
    </lineage>
</organism>
<dbReference type="SMART" id="SM00116">
    <property type="entry name" value="CBS"/>
    <property type="match status" value="2"/>
</dbReference>